<protein>
    <submittedName>
        <fullName evidence="3">Polysaccharide pyruvyl transferase WcaK-like protein</fullName>
    </submittedName>
</protein>
<dbReference type="RefSeq" id="WP_035838103.1">
    <property type="nucleotide sequence ID" value="NZ_JACHBQ010000001.1"/>
</dbReference>
<evidence type="ECO:0000313" key="4">
    <source>
        <dbReference type="Proteomes" id="UP000029864"/>
    </source>
</evidence>
<feature type="domain" description="Polysaccharide pyruvyl transferase" evidence="1">
    <location>
        <begin position="51"/>
        <end position="258"/>
    </location>
</feature>
<evidence type="ECO:0000259" key="1">
    <source>
        <dbReference type="Pfam" id="PF04230"/>
    </source>
</evidence>
<dbReference type="STRING" id="1001240.GY21_15880"/>
<sequence>MSSLALLDTSLDSTNDGDGIIVNSITALFPELLDLPRVPTHRLPRASELAIAENAAALVLTGTNILSAQLGKYGQWPLDKATISAYEGKIVFLGVGWWQYQNRVSRRARKLLSGLVHPAIEVAARDEYTRVKLESLGIPAVNTNCPTMWKLPERLEPLTGSGECVFTVTDYKPDLAQDTAILGLLSQRYDLVHIWPQGDNDLAYLAKFDLPTNSLVTGRGLPALESALKGRDYVGTRLHAGVRASQLARPSLILAVDNRGIEIGKDSNLRVVPRSSPRAQLEAALSLHASTSAALTLNSAAAQAWSEKFRAVITESLPVRDVTVFN</sequence>
<dbReference type="Pfam" id="PF04230">
    <property type="entry name" value="PS_pyruv_trans"/>
    <property type="match status" value="1"/>
</dbReference>
<dbReference type="AlphaFoldDB" id="A0A099J4I4"/>
<keyword evidence="3" id="KW-0808">Transferase</keyword>
<reference evidence="3 5" key="2">
    <citation type="submission" date="2020-08" db="EMBL/GenBank/DDBJ databases">
        <title>Sequencing the genomes of 1000 actinobacteria strains.</title>
        <authorList>
            <person name="Klenk H.-P."/>
        </authorList>
    </citation>
    <scope>NUCLEOTIDE SEQUENCE [LARGE SCALE GENOMIC DNA]</scope>
    <source>
        <strain evidence="3 5">DSM 21065</strain>
    </source>
</reference>
<comment type="caution">
    <text evidence="2">The sequence shown here is derived from an EMBL/GenBank/DDBJ whole genome shotgun (WGS) entry which is preliminary data.</text>
</comment>
<dbReference type="OrthoDB" id="9802987at2"/>
<evidence type="ECO:0000313" key="5">
    <source>
        <dbReference type="Proteomes" id="UP000561726"/>
    </source>
</evidence>
<evidence type="ECO:0000313" key="2">
    <source>
        <dbReference type="EMBL" id="KGJ72373.1"/>
    </source>
</evidence>
<dbReference type="EMBL" id="JPXF01000077">
    <property type="protein sequence ID" value="KGJ72373.1"/>
    <property type="molecule type" value="Genomic_DNA"/>
</dbReference>
<dbReference type="InterPro" id="IPR007345">
    <property type="entry name" value="Polysacch_pyruvyl_Trfase"/>
</dbReference>
<accession>A0A099J4I4</accession>
<dbReference type="GO" id="GO:0016740">
    <property type="term" value="F:transferase activity"/>
    <property type="evidence" value="ECO:0007669"/>
    <property type="project" value="UniProtKB-KW"/>
</dbReference>
<reference evidence="2 4" key="1">
    <citation type="submission" date="2014-08" db="EMBL/GenBank/DDBJ databases">
        <authorList>
            <person name="Sisinthy S."/>
        </authorList>
    </citation>
    <scope>NUCLEOTIDE SEQUENCE [LARGE SCALE GENOMIC DNA]</scope>
    <source>
        <strain evidence="2 4">RuG17</strain>
    </source>
</reference>
<evidence type="ECO:0000313" key="3">
    <source>
        <dbReference type="EMBL" id="MBB5642381.1"/>
    </source>
</evidence>
<name>A0A099J4I4_9MICO</name>
<gene>
    <name evidence="3" type="ORF">BJ997_002929</name>
    <name evidence="2" type="ORF">GY21_15880</name>
</gene>
<dbReference type="Proteomes" id="UP000561726">
    <property type="component" value="Unassembled WGS sequence"/>
</dbReference>
<keyword evidence="4" id="KW-1185">Reference proteome</keyword>
<organism evidence="2 4">
    <name type="scientific">Cryobacterium roopkundense</name>
    <dbReference type="NCBI Taxonomy" id="1001240"/>
    <lineage>
        <taxon>Bacteria</taxon>
        <taxon>Bacillati</taxon>
        <taxon>Actinomycetota</taxon>
        <taxon>Actinomycetes</taxon>
        <taxon>Micrococcales</taxon>
        <taxon>Microbacteriaceae</taxon>
        <taxon>Cryobacterium</taxon>
    </lineage>
</organism>
<proteinExistence type="predicted"/>
<dbReference type="eggNOG" id="COG2327">
    <property type="taxonomic scope" value="Bacteria"/>
</dbReference>
<dbReference type="EMBL" id="JACHBQ010000001">
    <property type="protein sequence ID" value="MBB5642381.1"/>
    <property type="molecule type" value="Genomic_DNA"/>
</dbReference>
<dbReference type="Proteomes" id="UP000029864">
    <property type="component" value="Unassembled WGS sequence"/>
</dbReference>